<evidence type="ECO:0000256" key="2">
    <source>
        <dbReference type="SAM" id="MobiDB-lite"/>
    </source>
</evidence>
<evidence type="ECO:0000313" key="7">
    <source>
        <dbReference type="Proteomes" id="UP000186391"/>
    </source>
</evidence>
<dbReference type="Pfam" id="PF16258">
    <property type="entry name" value="DUF4912"/>
    <property type="match status" value="1"/>
</dbReference>
<feature type="domain" description="PBP" evidence="5">
    <location>
        <begin position="55"/>
        <end position="280"/>
    </location>
</feature>
<evidence type="ECO:0000256" key="3">
    <source>
        <dbReference type="SAM" id="Phobius"/>
    </source>
</evidence>
<dbReference type="InterPro" id="IPR050811">
    <property type="entry name" value="Phosphate_ABC_transporter"/>
</dbReference>
<dbReference type="RefSeq" id="WP_073556226.1">
    <property type="nucleotide sequence ID" value="NZ_MRCA01000008.1"/>
</dbReference>
<feature type="compositionally biased region" description="Low complexity" evidence="2">
    <location>
        <begin position="303"/>
        <end position="327"/>
    </location>
</feature>
<keyword evidence="7" id="KW-1185">Reference proteome</keyword>
<feature type="region of interest" description="Disordered" evidence="2">
    <location>
        <begin position="391"/>
        <end position="430"/>
    </location>
</feature>
<gene>
    <name evidence="6" type="ORF">NIES592_15585</name>
</gene>
<dbReference type="SUPFAM" id="SSF53850">
    <property type="entry name" value="Periplasmic binding protein-like II"/>
    <property type="match status" value="1"/>
</dbReference>
<evidence type="ECO:0000256" key="1">
    <source>
        <dbReference type="ARBA" id="ARBA00022729"/>
    </source>
</evidence>
<feature type="compositionally biased region" description="Polar residues" evidence="2">
    <location>
        <begin position="485"/>
        <end position="498"/>
    </location>
</feature>
<dbReference type="AlphaFoldDB" id="A0A1U7GXK6"/>
<dbReference type="PANTHER" id="PTHR30570:SF1">
    <property type="entry name" value="PHOSPHATE-BINDING PROTEIN PSTS"/>
    <property type="match status" value="1"/>
</dbReference>
<accession>A0A1U7GXK6</accession>
<dbReference type="PANTHER" id="PTHR30570">
    <property type="entry name" value="PERIPLASMIC PHOSPHATE BINDING COMPONENT OF PHOSPHATE ABC TRANSPORTER"/>
    <property type="match status" value="1"/>
</dbReference>
<keyword evidence="3" id="KW-0472">Membrane</keyword>
<protein>
    <recommendedName>
        <fullName evidence="5">PBP domain-containing protein</fullName>
    </recommendedName>
</protein>
<dbReference type="InterPro" id="IPR032585">
    <property type="entry name" value="DUF4912"/>
</dbReference>
<feature type="signal peptide" evidence="4">
    <location>
        <begin position="1"/>
        <end position="26"/>
    </location>
</feature>
<name>A0A1U7GXK6_9CYAN</name>
<dbReference type="InterPro" id="IPR024370">
    <property type="entry name" value="PBP_domain"/>
</dbReference>
<evidence type="ECO:0000313" key="6">
    <source>
        <dbReference type="EMBL" id="OKH13051.1"/>
    </source>
</evidence>
<reference evidence="6 7" key="1">
    <citation type="submission" date="2016-11" db="EMBL/GenBank/DDBJ databases">
        <title>Draft Genome Sequences of Nine Cyanobacterial Strains from Diverse Habitats.</title>
        <authorList>
            <person name="Zhu T."/>
            <person name="Hou S."/>
            <person name="Lu X."/>
            <person name="Hess W.R."/>
        </authorList>
    </citation>
    <scope>NUCLEOTIDE SEQUENCE [LARGE SCALE GENOMIC DNA]</scope>
    <source>
        <strain evidence="6 7">NIES-592</strain>
    </source>
</reference>
<organism evidence="6 7">
    <name type="scientific">Fischerella major NIES-592</name>
    <dbReference type="NCBI Taxonomy" id="210994"/>
    <lineage>
        <taxon>Bacteria</taxon>
        <taxon>Bacillati</taxon>
        <taxon>Cyanobacteriota</taxon>
        <taxon>Cyanophyceae</taxon>
        <taxon>Nostocales</taxon>
        <taxon>Hapalosiphonaceae</taxon>
        <taxon>Fischerella</taxon>
    </lineage>
</organism>
<feature type="compositionally biased region" description="Polar residues" evidence="2">
    <location>
        <begin position="394"/>
        <end position="430"/>
    </location>
</feature>
<dbReference type="Proteomes" id="UP000186391">
    <property type="component" value="Unassembled WGS sequence"/>
</dbReference>
<feature type="region of interest" description="Disordered" evidence="2">
    <location>
        <begin position="303"/>
        <end position="337"/>
    </location>
</feature>
<proteinExistence type="predicted"/>
<evidence type="ECO:0000259" key="5">
    <source>
        <dbReference type="Pfam" id="PF12849"/>
    </source>
</evidence>
<comment type="caution">
    <text evidence="6">The sequence shown here is derived from an EMBL/GenBank/DDBJ whole genome shotgun (WGS) entry which is preliminary data.</text>
</comment>
<evidence type="ECO:0000256" key="4">
    <source>
        <dbReference type="SAM" id="SignalP"/>
    </source>
</evidence>
<dbReference type="EMBL" id="MRCA01000008">
    <property type="protein sequence ID" value="OKH13051.1"/>
    <property type="molecule type" value="Genomic_DNA"/>
</dbReference>
<dbReference type="Pfam" id="PF12849">
    <property type="entry name" value="PBP_like_2"/>
    <property type="match status" value="1"/>
</dbReference>
<keyword evidence="3" id="KW-1133">Transmembrane helix</keyword>
<feature type="transmembrane region" description="Helical" evidence="3">
    <location>
        <begin position="362"/>
        <end position="383"/>
    </location>
</feature>
<keyword evidence="3" id="KW-0812">Transmembrane</keyword>
<dbReference type="Gene3D" id="3.40.190.10">
    <property type="entry name" value="Periplasmic binding protein-like II"/>
    <property type="match status" value="2"/>
</dbReference>
<feature type="region of interest" description="Disordered" evidence="2">
    <location>
        <begin position="473"/>
        <end position="500"/>
    </location>
</feature>
<keyword evidence="1 4" id="KW-0732">Signal</keyword>
<sequence length="987" mass="106469">MWQKEKKDNSIVSLVLLLTLATTPMAASVVVSDLALAQSNDVPSFELPKAVQSGTTVRIDGSSSLYKINQTMKERFEQKFPGTRVEAAANGADVALIALKEGLIDIAAIGRGLTPEEKKQGLEQLRLRREKIAIIVSEENPFQGNLTNRGFARIFRGEVTDWSELGRASGKIRVIDRPLNSDIRESFRSYPVFKNAKFETGATAVQLNEDSPVEVIKQLGRDGIGYVLAHQVSKLQGVRVLRVSRTLPDNPNYPFSQPLVYVYKKNPGVNVAAFLGFVTNAPGQEAIEAARTTEAEAIAAAMTAESPTATTTDTATTSPSADITSAAGVSPSSADENNITTADSYTLAAPTQSNQTSQDHKLLLWSILAVSTVAIAGLLLWFLRKKRPTDSKATDTTIKSSPPDSPVDASTPQPTANVSSATQATPSDLTQDTTIVPSEQNTAKHLTPTIAASIAGGAAIAAGSTLVSKWSEKNSEITAEDQTEVNHSSSVQVPSTDGSPLDLEAPVTVVNAAYPQVSDSFHASNPEATLLQDNTQILSAHHSDVTDHQTPANVDVTEVQAPPAGTENSYSPLPDLWEDATQVQIPLASASQPEITEITSTEETPTIAQQPDLELPEITEITSTEETPTVPQQPDLELPEITEITSTEETPTIPQQPETNQAALDLETPPTVVNTVYPPLPDVWDDTPTQQNNTVVPDGETTPEQPQASVESLDVVANTAEPTVNLTEEVAQTTPTADSSVINFHPPEQATPSTGAEIGTWATIYGIGNNQNLNADSPQTHNIVDEATPVTTATAKPKDVESENIIVLTPRTPKWAYVSWQVSDDAKQTLRSQGGSQFILRLYDVTDIDLSYQTPVLVQQYECEEITEDRYVAIPTSDRNYMAEIGYTTADNQWLLLARSEIVRVFSRPEKDFWFIADAELIIHGATEPGSSVAVAGHNIKLKPDGTFHLRIPFTDSLIDYVMTATDADCQNAKTIRVHFSQDDPEG</sequence>
<dbReference type="OrthoDB" id="417618at2"/>
<feature type="chain" id="PRO_5013205366" description="PBP domain-containing protein" evidence="4">
    <location>
        <begin position="27"/>
        <end position="987"/>
    </location>
</feature>